<evidence type="ECO:0000313" key="4">
    <source>
        <dbReference type="Proteomes" id="UP000269669"/>
    </source>
</evidence>
<keyword evidence="2" id="KW-0812">Transmembrane</keyword>
<dbReference type="EMBL" id="RSDW01000001">
    <property type="protein sequence ID" value="RSL14997.1"/>
    <property type="molecule type" value="Genomic_DNA"/>
</dbReference>
<dbReference type="AlphaFoldDB" id="A0A428MDP3"/>
<evidence type="ECO:0000256" key="1">
    <source>
        <dbReference type="SAM" id="MobiDB-lite"/>
    </source>
</evidence>
<organism evidence="3 4">
    <name type="scientific">Edaphobacter aggregans</name>
    <dbReference type="NCBI Taxonomy" id="570835"/>
    <lineage>
        <taxon>Bacteria</taxon>
        <taxon>Pseudomonadati</taxon>
        <taxon>Acidobacteriota</taxon>
        <taxon>Terriglobia</taxon>
        <taxon>Terriglobales</taxon>
        <taxon>Acidobacteriaceae</taxon>
        <taxon>Edaphobacter</taxon>
    </lineage>
</organism>
<evidence type="ECO:0000256" key="2">
    <source>
        <dbReference type="SAM" id="Phobius"/>
    </source>
</evidence>
<keyword evidence="4" id="KW-1185">Reference proteome</keyword>
<sequence>MSRDPESESKGWWRTLPGLLTAAAGIITALTGLLVAVHQTGFFDRSPQPVSETRSEPHPTDSSHPIRTESAAAAPAVGTSASRSLTLPENAEVRSGQAVFKLLLARLDPYSPGKASLHLTVRMTNNDRFDANFWAASFRLLVDGSLQSPANDLNELVSSHSAKEGDVDFVIPANISTAGLQMGDVGDGKPTITLNLQPPGQ</sequence>
<feature type="compositionally biased region" description="Basic and acidic residues" evidence="1">
    <location>
        <begin position="53"/>
        <end position="67"/>
    </location>
</feature>
<keyword evidence="2" id="KW-0472">Membrane</keyword>
<proteinExistence type="predicted"/>
<name>A0A428MDP3_9BACT</name>
<reference evidence="3 4" key="1">
    <citation type="submission" date="2018-12" db="EMBL/GenBank/DDBJ databases">
        <title>Sequencing of bacterial isolates from soil warming experiment in Harvard Forest, Massachusetts, USA.</title>
        <authorList>
            <person name="Deangelis K."/>
        </authorList>
    </citation>
    <scope>NUCLEOTIDE SEQUENCE [LARGE SCALE GENOMIC DNA]</scope>
    <source>
        <strain evidence="3 4">EB153</strain>
    </source>
</reference>
<protein>
    <submittedName>
        <fullName evidence="3">Uncharacterized protein</fullName>
    </submittedName>
</protein>
<accession>A0A428MDP3</accession>
<feature type="transmembrane region" description="Helical" evidence="2">
    <location>
        <begin position="12"/>
        <end position="37"/>
    </location>
</feature>
<gene>
    <name evidence="3" type="ORF">EDE15_0467</name>
</gene>
<feature type="region of interest" description="Disordered" evidence="1">
    <location>
        <begin position="45"/>
        <end position="83"/>
    </location>
</feature>
<comment type="caution">
    <text evidence="3">The sequence shown here is derived from an EMBL/GenBank/DDBJ whole genome shotgun (WGS) entry which is preliminary data.</text>
</comment>
<evidence type="ECO:0000313" key="3">
    <source>
        <dbReference type="EMBL" id="RSL14997.1"/>
    </source>
</evidence>
<dbReference type="Proteomes" id="UP000269669">
    <property type="component" value="Unassembled WGS sequence"/>
</dbReference>
<keyword evidence="2" id="KW-1133">Transmembrane helix</keyword>
<feature type="compositionally biased region" description="Low complexity" evidence="1">
    <location>
        <begin position="70"/>
        <end position="82"/>
    </location>
</feature>